<gene>
    <name evidence="1" type="ORF">KPSA3_07582</name>
</gene>
<accession>A0AAN4QCL0</accession>
<protein>
    <submittedName>
        <fullName evidence="1">Uncharacterized protein</fullName>
    </submittedName>
</protein>
<reference evidence="1 2" key="1">
    <citation type="submission" date="2018-04" db="EMBL/GenBank/DDBJ databases">
        <title>Draft genome sequence of Pseudomonas syringae pv. actinidiae biovar 3 strains isolated from kiwifruit in Kagawa prefecture.</title>
        <authorList>
            <person name="Tabuchi M."/>
            <person name="Saito M."/>
            <person name="Fujiwara S."/>
            <person name="Sasa N."/>
            <person name="Akimitsu K."/>
            <person name="Gomi K."/>
            <person name="Konishi-Sugita S."/>
            <person name="Hamano K."/>
            <person name="Kataoka I."/>
        </authorList>
    </citation>
    <scope>NUCLEOTIDE SEQUENCE [LARGE SCALE GENOMIC DNA]</scope>
    <source>
        <strain evidence="1 2">MAFF212211</strain>
    </source>
</reference>
<proteinExistence type="predicted"/>
<dbReference type="Proteomes" id="UP000248291">
    <property type="component" value="Unassembled WGS sequence"/>
</dbReference>
<dbReference type="AlphaFoldDB" id="A0AAN4QCL0"/>
<name>A0AAN4QCL0_PSESF</name>
<comment type="caution">
    <text evidence="1">The sequence shown here is derived from an EMBL/GenBank/DDBJ whole genome shotgun (WGS) entry which is preliminary data.</text>
</comment>
<dbReference type="EMBL" id="BGKA01000300">
    <property type="protein sequence ID" value="GBH21534.1"/>
    <property type="molecule type" value="Genomic_DNA"/>
</dbReference>
<organism evidence="1 2">
    <name type="scientific">Pseudomonas syringae pv. actinidiae</name>
    <dbReference type="NCBI Taxonomy" id="103796"/>
    <lineage>
        <taxon>Bacteria</taxon>
        <taxon>Pseudomonadati</taxon>
        <taxon>Pseudomonadota</taxon>
        <taxon>Gammaproteobacteria</taxon>
        <taxon>Pseudomonadales</taxon>
        <taxon>Pseudomonadaceae</taxon>
        <taxon>Pseudomonas</taxon>
        <taxon>Pseudomonas syringae</taxon>
    </lineage>
</organism>
<evidence type="ECO:0000313" key="2">
    <source>
        <dbReference type="Proteomes" id="UP000248291"/>
    </source>
</evidence>
<evidence type="ECO:0000313" key="1">
    <source>
        <dbReference type="EMBL" id="GBH21534.1"/>
    </source>
</evidence>
<sequence>MQILCYEITGWESPNLCETNGAEDVQRSVVLKVDQEGVSET</sequence>